<evidence type="ECO:0000256" key="4">
    <source>
        <dbReference type="ARBA" id="ARBA00022989"/>
    </source>
</evidence>
<evidence type="ECO:0000259" key="7">
    <source>
        <dbReference type="Pfam" id="PF01478"/>
    </source>
</evidence>
<keyword evidence="9" id="KW-1185">Reference proteome</keyword>
<reference evidence="8 9" key="1">
    <citation type="submission" date="2018-08" db="EMBL/GenBank/DDBJ databases">
        <title>Fulvimarina sp. 85, whole genome shotgun sequence.</title>
        <authorList>
            <person name="Tuo L."/>
        </authorList>
    </citation>
    <scope>NUCLEOTIDE SEQUENCE [LARGE SCALE GENOMIC DNA]</scope>
    <source>
        <strain evidence="8 9">85</strain>
    </source>
</reference>
<evidence type="ECO:0000313" key="8">
    <source>
        <dbReference type="EMBL" id="RFC64982.1"/>
    </source>
</evidence>
<keyword evidence="5 6" id="KW-0472">Membrane</keyword>
<accession>A0A371X6W1</accession>
<dbReference type="RefSeq" id="WP_116681880.1">
    <property type="nucleotide sequence ID" value="NZ_QURL01000002.1"/>
</dbReference>
<dbReference type="OrthoDB" id="5329005at2"/>
<protein>
    <submittedName>
        <fullName evidence="8">Peptidase</fullName>
    </submittedName>
</protein>
<feature type="transmembrane region" description="Helical" evidence="6">
    <location>
        <begin position="59"/>
        <end position="78"/>
    </location>
</feature>
<dbReference type="PANTHER" id="PTHR36506">
    <property type="entry name" value="PREFLAGELLIN PEPTIDASE"/>
    <property type="match status" value="1"/>
</dbReference>
<feature type="transmembrane region" description="Helical" evidence="6">
    <location>
        <begin position="140"/>
        <end position="157"/>
    </location>
</feature>
<evidence type="ECO:0000313" key="9">
    <source>
        <dbReference type="Proteomes" id="UP000264310"/>
    </source>
</evidence>
<comment type="subcellular location">
    <subcellularLocation>
        <location evidence="1">Cell membrane</location>
        <topology evidence="1">Multi-pass membrane protein</topology>
    </subcellularLocation>
</comment>
<dbReference type="GO" id="GO:0004190">
    <property type="term" value="F:aspartic-type endopeptidase activity"/>
    <property type="evidence" value="ECO:0007669"/>
    <property type="project" value="InterPro"/>
</dbReference>
<sequence length="168" mass="17531">MSLAYLFLVFYFAACLSAAAVSDILTMTIPNRLCLLLAAGFPLAAYLSGMSLETAALHMAFGLAAFVMGFALFALNVFGGGDAKLMAATAFWIGPEAALPFVFDATIVGGIMAIAMIYVRSIAVPATGIVFADRLLSRETGIPFGVALAFAGLHAYAQGPFLDAALRF</sequence>
<dbReference type="PANTHER" id="PTHR36506:SF1">
    <property type="entry name" value="PREFLAGELLIN PEPTIDASE"/>
    <property type="match status" value="1"/>
</dbReference>
<evidence type="ECO:0000256" key="1">
    <source>
        <dbReference type="ARBA" id="ARBA00004651"/>
    </source>
</evidence>
<evidence type="ECO:0000256" key="6">
    <source>
        <dbReference type="SAM" id="Phobius"/>
    </source>
</evidence>
<evidence type="ECO:0000256" key="3">
    <source>
        <dbReference type="ARBA" id="ARBA00022692"/>
    </source>
</evidence>
<gene>
    <name evidence="8" type="ORF">DYI37_03705</name>
</gene>
<feature type="transmembrane region" description="Helical" evidence="6">
    <location>
        <begin position="98"/>
        <end position="119"/>
    </location>
</feature>
<evidence type="ECO:0000256" key="5">
    <source>
        <dbReference type="ARBA" id="ARBA00023136"/>
    </source>
</evidence>
<keyword evidence="2" id="KW-1003">Cell membrane</keyword>
<comment type="caution">
    <text evidence="8">The sequence shown here is derived from an EMBL/GenBank/DDBJ whole genome shotgun (WGS) entry which is preliminary data.</text>
</comment>
<dbReference type="InterPro" id="IPR052218">
    <property type="entry name" value="Preflagellin_Peptidase"/>
</dbReference>
<dbReference type="AlphaFoldDB" id="A0A371X6W1"/>
<organism evidence="8 9">
    <name type="scientific">Fulvimarina endophytica</name>
    <dbReference type="NCBI Taxonomy" id="2293836"/>
    <lineage>
        <taxon>Bacteria</taxon>
        <taxon>Pseudomonadati</taxon>
        <taxon>Pseudomonadota</taxon>
        <taxon>Alphaproteobacteria</taxon>
        <taxon>Hyphomicrobiales</taxon>
        <taxon>Aurantimonadaceae</taxon>
        <taxon>Fulvimarina</taxon>
    </lineage>
</organism>
<name>A0A371X6W1_9HYPH</name>
<dbReference type="Proteomes" id="UP000264310">
    <property type="component" value="Unassembled WGS sequence"/>
</dbReference>
<keyword evidence="4 6" id="KW-1133">Transmembrane helix</keyword>
<keyword evidence="3 6" id="KW-0812">Transmembrane</keyword>
<dbReference type="Gene3D" id="1.20.120.1220">
    <property type="match status" value="1"/>
</dbReference>
<dbReference type="EMBL" id="QURL01000002">
    <property type="protein sequence ID" value="RFC64982.1"/>
    <property type="molecule type" value="Genomic_DNA"/>
</dbReference>
<dbReference type="GO" id="GO:0005886">
    <property type="term" value="C:plasma membrane"/>
    <property type="evidence" value="ECO:0007669"/>
    <property type="project" value="UniProtKB-SubCell"/>
</dbReference>
<feature type="transmembrane region" description="Helical" evidence="6">
    <location>
        <begin position="29"/>
        <end position="47"/>
    </location>
</feature>
<dbReference type="Pfam" id="PF01478">
    <property type="entry name" value="Peptidase_A24"/>
    <property type="match status" value="1"/>
</dbReference>
<proteinExistence type="predicted"/>
<feature type="domain" description="Prepilin type IV endopeptidase peptidase" evidence="7">
    <location>
        <begin position="11"/>
        <end position="114"/>
    </location>
</feature>
<evidence type="ECO:0000256" key="2">
    <source>
        <dbReference type="ARBA" id="ARBA00022475"/>
    </source>
</evidence>
<dbReference type="InterPro" id="IPR000045">
    <property type="entry name" value="Prepilin_IV_endopep_pep"/>
</dbReference>